<dbReference type="PANTHER" id="PTHR10742">
    <property type="entry name" value="FLAVIN MONOAMINE OXIDASE"/>
    <property type="match status" value="1"/>
</dbReference>
<gene>
    <name evidence="2" type="ORF">GCM10007096_04900</name>
</gene>
<protein>
    <submittedName>
        <fullName evidence="2">Amine oxidase</fullName>
    </submittedName>
</protein>
<dbReference type="PANTHER" id="PTHR10742:SF342">
    <property type="entry name" value="AMINE OXIDASE"/>
    <property type="match status" value="1"/>
</dbReference>
<dbReference type="RefSeq" id="WP_188495715.1">
    <property type="nucleotide sequence ID" value="NZ_BMFV01000002.1"/>
</dbReference>
<dbReference type="Gene3D" id="1.10.405.10">
    <property type="entry name" value="Guanine Nucleotide Dissociation Inhibitor, domain 1"/>
    <property type="match status" value="1"/>
</dbReference>
<dbReference type="SUPFAM" id="SSF51905">
    <property type="entry name" value="FAD/NAD(P)-binding domain"/>
    <property type="match status" value="1"/>
</dbReference>
<evidence type="ECO:0000313" key="2">
    <source>
        <dbReference type="EMBL" id="GGH75554.1"/>
    </source>
</evidence>
<dbReference type="Proteomes" id="UP000656813">
    <property type="component" value="Unassembled WGS sequence"/>
</dbReference>
<comment type="caution">
    <text evidence="2">The sequence shown here is derived from an EMBL/GenBank/DDBJ whole genome shotgun (WGS) entry which is preliminary data.</text>
</comment>
<sequence length="495" mass="55388">MQAVQDAMLQKRQLEILDKGLESTTRPLSVIILGAGMAGLVAGSLLKAAGHEVTILEANNRVGGRVFTMRSPFSEGLYLDMGAMRISQNHKLTLQLIKKFKLKVRPFYNATTDDLIYTNGILTNYKKYKRTPSLLRFPLNTEEEDKTATELLNTLLKPLIQLQNQDPKAFQDKLSFYDHYSVNDFLKYNPFNLELSQGAIDMIEVLLGIKAFSTLSFAEILKQYMLELCLEGEHFYEIAGGNDQLPTAFLSELQGDILLEKVCKKIDLQGNKVVIEALSSESGRSIHLTSDIVITTLPYPLFRFMKITPYDALSYEKWKSIRTIHSGAAVKVGIEFKHKFWEAEGLAGCKAVTDLPIRFTYYPHPERDQQHAVILASYTLERDAFVWEGFSNEQRVIEALENLAILHGKHIYKAFVTGSSHSWMQDPYAGGAFAAFKPGQKAELASAIASPEGRLYFAGEQTSHFPCWIEGAVESGIRVAEEVNQIGLSPSSLIG</sequence>
<keyword evidence="3" id="KW-1185">Reference proteome</keyword>
<accession>A0A8J2ZSU4</accession>
<proteinExistence type="predicted"/>
<dbReference type="EMBL" id="BMFV01000002">
    <property type="protein sequence ID" value="GGH75554.1"/>
    <property type="molecule type" value="Genomic_DNA"/>
</dbReference>
<dbReference type="Gene3D" id="3.50.50.60">
    <property type="entry name" value="FAD/NAD(P)-binding domain"/>
    <property type="match status" value="1"/>
</dbReference>
<reference evidence="2" key="2">
    <citation type="submission" date="2020-09" db="EMBL/GenBank/DDBJ databases">
        <authorList>
            <person name="Sun Q."/>
            <person name="Zhou Y."/>
        </authorList>
    </citation>
    <scope>NUCLEOTIDE SEQUENCE</scope>
    <source>
        <strain evidence="2">CGMCC 1.12777</strain>
    </source>
</reference>
<dbReference type="SUPFAM" id="SSF54373">
    <property type="entry name" value="FAD-linked reductases, C-terminal domain"/>
    <property type="match status" value="1"/>
</dbReference>
<dbReference type="GO" id="GO:0009063">
    <property type="term" value="P:amino acid catabolic process"/>
    <property type="evidence" value="ECO:0007669"/>
    <property type="project" value="TreeGrafter"/>
</dbReference>
<evidence type="ECO:0000259" key="1">
    <source>
        <dbReference type="Pfam" id="PF01593"/>
    </source>
</evidence>
<name>A0A8J2ZSU4_9BACL</name>
<organism evidence="2 3">
    <name type="scientific">Pullulanibacillus pueri</name>
    <dbReference type="NCBI Taxonomy" id="1437324"/>
    <lineage>
        <taxon>Bacteria</taxon>
        <taxon>Bacillati</taxon>
        <taxon>Bacillota</taxon>
        <taxon>Bacilli</taxon>
        <taxon>Bacillales</taxon>
        <taxon>Sporolactobacillaceae</taxon>
        <taxon>Pullulanibacillus</taxon>
    </lineage>
</organism>
<dbReference type="InterPro" id="IPR002937">
    <property type="entry name" value="Amino_oxidase"/>
</dbReference>
<dbReference type="Gene3D" id="3.90.660.10">
    <property type="match status" value="1"/>
</dbReference>
<dbReference type="InterPro" id="IPR050281">
    <property type="entry name" value="Flavin_monoamine_oxidase"/>
</dbReference>
<evidence type="ECO:0000313" key="3">
    <source>
        <dbReference type="Proteomes" id="UP000656813"/>
    </source>
</evidence>
<dbReference type="GO" id="GO:0001716">
    <property type="term" value="F:L-amino-acid oxidase activity"/>
    <property type="evidence" value="ECO:0007669"/>
    <property type="project" value="TreeGrafter"/>
</dbReference>
<dbReference type="Pfam" id="PF01593">
    <property type="entry name" value="Amino_oxidase"/>
    <property type="match status" value="1"/>
</dbReference>
<dbReference type="AlphaFoldDB" id="A0A8J2ZSU4"/>
<feature type="domain" description="Amine oxidase" evidence="1">
    <location>
        <begin position="37"/>
        <end position="483"/>
    </location>
</feature>
<dbReference type="InterPro" id="IPR036188">
    <property type="entry name" value="FAD/NAD-bd_sf"/>
</dbReference>
<reference evidence="2" key="1">
    <citation type="journal article" date="2014" name="Int. J. Syst. Evol. Microbiol.">
        <title>Complete genome sequence of Corynebacterium casei LMG S-19264T (=DSM 44701T), isolated from a smear-ripened cheese.</title>
        <authorList>
            <consortium name="US DOE Joint Genome Institute (JGI-PGF)"/>
            <person name="Walter F."/>
            <person name="Albersmeier A."/>
            <person name="Kalinowski J."/>
            <person name="Ruckert C."/>
        </authorList>
    </citation>
    <scope>NUCLEOTIDE SEQUENCE</scope>
    <source>
        <strain evidence="2">CGMCC 1.12777</strain>
    </source>
</reference>